<feature type="active site" description="Charge relay system" evidence="5">
    <location>
        <position position="538"/>
    </location>
</feature>
<feature type="region of interest" description="Disordered" evidence="6">
    <location>
        <begin position="11"/>
        <end position="38"/>
    </location>
</feature>
<comment type="similarity">
    <text evidence="1 5">Belongs to the peptidase S8 family.</text>
</comment>
<dbReference type="CDD" id="cd04847">
    <property type="entry name" value="Peptidases_S8_Subtilisin_like_2"/>
    <property type="match status" value="1"/>
</dbReference>
<evidence type="ECO:0000256" key="5">
    <source>
        <dbReference type="PROSITE-ProRule" id="PRU01240"/>
    </source>
</evidence>
<evidence type="ECO:0000313" key="9">
    <source>
        <dbReference type="Proteomes" id="UP000028534"/>
    </source>
</evidence>
<dbReference type="SUPFAM" id="SSF52743">
    <property type="entry name" value="Subtilisin-like"/>
    <property type="match status" value="1"/>
</dbReference>
<feature type="active site" description="Charge relay system" evidence="5">
    <location>
        <position position="270"/>
    </location>
</feature>
<feature type="active site" description="Charge relay system" evidence="5">
    <location>
        <position position="301"/>
    </location>
</feature>
<organism evidence="8 9">
    <name type="scientific">Sphingobium yanoikuyae</name>
    <name type="common">Sphingomonas yanoikuyae</name>
    <dbReference type="NCBI Taxonomy" id="13690"/>
    <lineage>
        <taxon>Bacteria</taxon>
        <taxon>Pseudomonadati</taxon>
        <taxon>Pseudomonadota</taxon>
        <taxon>Alphaproteobacteria</taxon>
        <taxon>Sphingomonadales</taxon>
        <taxon>Sphingomonadaceae</taxon>
        <taxon>Sphingobium</taxon>
    </lineage>
</organism>
<proteinExistence type="inferred from homology"/>
<dbReference type="PATRIC" id="fig|13690.10.peg.2056"/>
<evidence type="ECO:0000313" key="8">
    <source>
        <dbReference type="EMBL" id="KEZ19477.1"/>
    </source>
</evidence>
<evidence type="ECO:0000256" key="3">
    <source>
        <dbReference type="ARBA" id="ARBA00022801"/>
    </source>
</evidence>
<dbReference type="AlphaFoldDB" id="A0A084END5"/>
<dbReference type="GO" id="GO:0004252">
    <property type="term" value="F:serine-type endopeptidase activity"/>
    <property type="evidence" value="ECO:0007669"/>
    <property type="project" value="UniProtKB-UniRule"/>
</dbReference>
<dbReference type="InterPro" id="IPR000209">
    <property type="entry name" value="Peptidase_S8/S53_dom"/>
</dbReference>
<reference evidence="8 9" key="1">
    <citation type="submission" date="2014-03" db="EMBL/GenBank/DDBJ databases">
        <title>Genome sequence of Sphingobium yanoikuyae B1.</title>
        <authorList>
            <person name="Gan H.M."/>
            <person name="Gan H.Y."/>
            <person name="Savka M.A."/>
        </authorList>
    </citation>
    <scope>NUCLEOTIDE SEQUENCE [LARGE SCALE GENOMIC DNA]</scope>
    <source>
        <strain evidence="8 9">B1</strain>
    </source>
</reference>
<sequence length="779" mass="85483">MARYDHLQLLRLPERLPRRKNGGGGPPPQRNPRGHSDRLGQELGQAVAAQRQRRRPDAVDPSLILRVQMSGPLLEEEWNRVGLTVLSSDEDRTLVLFSSNDELTEFQRKLDAYGQGVQPGRQNPAFSSFIANVETIAEVAPRDRIGMRAREAGLVDVDDFQVGESYTVDIELWDLGARALRERKIDDIVRYAEARGAEELDRHIGPNLTLVRLQCDGAIARTLLSIEEIAEVDLPPEPDLLAAQHIDDALGDVPDVEDLDENAPLIGIIDSGINDHPLIEDIIVGSIAVPDTLGTADDHGHGTFVGGIATFGDLRAQLGAGELVRHARLCSAKVIDHTGNFPNRRLTPKLMREAITSLHEQFGCRIFVISLGDRTKVVEGGKVGPWAQTLDELVRELDIVIIGAAGNRQPRRGMRIEESVTDYPGYLMEPENRLCEPAGGMNIVTVGSVAHGNGLSARAQDNVGVRPITEAFEPSPFSRAGPGVRGAIKPDFTDIGGTLIYDGPTASLQGGEVRPEAGVMSLHYRPVDRLFAARSGTSHAAPLVAFKASQILARFPDASANLVRALLATSAVAPPESVRRLALLGDTAGRALFGHGRVDAERAAFSDDSRVILYAEDELAIDHFAVYQIPIPELFQTERGRRTIRVSLAFDPPVRHSRLDYNGVSMGFRLIRGCDPDMIFEHFRRRTADEAPFPEMEARYNCKLLPSSTVREKSSLQSASVSFSRNIRGYGDNYYLVVRCAGGWAGDEGQQAFAVTVEISHEAEVPLYERLRQRIRVRA</sequence>
<evidence type="ECO:0000259" key="7">
    <source>
        <dbReference type="Pfam" id="PF00082"/>
    </source>
</evidence>
<evidence type="ECO:0000256" key="2">
    <source>
        <dbReference type="ARBA" id="ARBA00022670"/>
    </source>
</evidence>
<dbReference type="InterPro" id="IPR023827">
    <property type="entry name" value="Peptidase_S8_Asp-AS"/>
</dbReference>
<keyword evidence="4 5" id="KW-0720">Serine protease</keyword>
<dbReference type="RefSeq" id="WP_037519100.1">
    <property type="nucleotide sequence ID" value="NZ_JGVR01000009.1"/>
</dbReference>
<dbReference type="PROSITE" id="PS51892">
    <property type="entry name" value="SUBTILASE"/>
    <property type="match status" value="1"/>
</dbReference>
<protein>
    <submittedName>
        <fullName evidence="8">Type VII secretion-associated serine protease mycosin</fullName>
    </submittedName>
</protein>
<dbReference type="Proteomes" id="UP000028534">
    <property type="component" value="Unassembled WGS sequence"/>
</dbReference>
<evidence type="ECO:0000256" key="4">
    <source>
        <dbReference type="ARBA" id="ARBA00022825"/>
    </source>
</evidence>
<dbReference type="eggNOG" id="COG1404">
    <property type="taxonomic scope" value="Bacteria"/>
</dbReference>
<dbReference type="PROSITE" id="PS00136">
    <property type="entry name" value="SUBTILASE_ASP"/>
    <property type="match status" value="1"/>
</dbReference>
<comment type="caution">
    <text evidence="8">The sequence shown here is derived from an EMBL/GenBank/DDBJ whole genome shotgun (WGS) entry which is preliminary data.</text>
</comment>
<dbReference type="InterPro" id="IPR036852">
    <property type="entry name" value="Peptidase_S8/S53_dom_sf"/>
</dbReference>
<dbReference type="PANTHER" id="PTHR43806">
    <property type="entry name" value="PEPTIDASE S8"/>
    <property type="match status" value="1"/>
</dbReference>
<dbReference type="EMBL" id="JGVR01000009">
    <property type="protein sequence ID" value="KEZ19477.1"/>
    <property type="molecule type" value="Genomic_DNA"/>
</dbReference>
<keyword evidence="3 5" id="KW-0378">Hydrolase</keyword>
<dbReference type="InterPro" id="IPR034074">
    <property type="entry name" value="Y4bN_pept_dom"/>
</dbReference>
<evidence type="ECO:0000256" key="1">
    <source>
        <dbReference type="ARBA" id="ARBA00011073"/>
    </source>
</evidence>
<name>A0A084END5_SPHYA</name>
<dbReference type="PANTHER" id="PTHR43806:SF11">
    <property type="entry name" value="CEREVISIN-RELATED"/>
    <property type="match status" value="1"/>
</dbReference>
<dbReference type="GO" id="GO:0006508">
    <property type="term" value="P:proteolysis"/>
    <property type="evidence" value="ECO:0007669"/>
    <property type="project" value="UniProtKB-KW"/>
</dbReference>
<dbReference type="Gene3D" id="3.40.50.200">
    <property type="entry name" value="Peptidase S8/S53 domain"/>
    <property type="match status" value="1"/>
</dbReference>
<gene>
    <name evidence="8" type="ORF">CP98_01998</name>
</gene>
<keyword evidence="2 5" id="KW-0645">Protease</keyword>
<evidence type="ECO:0000256" key="6">
    <source>
        <dbReference type="SAM" id="MobiDB-lite"/>
    </source>
</evidence>
<accession>A0A084END5</accession>
<dbReference type="InterPro" id="IPR050131">
    <property type="entry name" value="Peptidase_S8_subtilisin-like"/>
</dbReference>
<dbReference type="Pfam" id="PF00082">
    <property type="entry name" value="Peptidase_S8"/>
    <property type="match status" value="1"/>
</dbReference>
<feature type="domain" description="Peptidase S8/S53" evidence="7">
    <location>
        <begin position="263"/>
        <end position="595"/>
    </location>
</feature>